<dbReference type="AlphaFoldDB" id="A0AAE1EEA8"/>
<gene>
    <name evidence="2" type="ORF">RRG08_059331</name>
</gene>
<evidence type="ECO:0000256" key="1">
    <source>
        <dbReference type="SAM" id="MobiDB-lite"/>
    </source>
</evidence>
<protein>
    <submittedName>
        <fullName evidence="2">Uncharacterized protein</fullName>
    </submittedName>
</protein>
<feature type="compositionally biased region" description="Basic and acidic residues" evidence="1">
    <location>
        <begin position="171"/>
        <end position="182"/>
    </location>
</feature>
<organism evidence="2 3">
    <name type="scientific">Elysia crispata</name>
    <name type="common">lettuce slug</name>
    <dbReference type="NCBI Taxonomy" id="231223"/>
    <lineage>
        <taxon>Eukaryota</taxon>
        <taxon>Metazoa</taxon>
        <taxon>Spiralia</taxon>
        <taxon>Lophotrochozoa</taxon>
        <taxon>Mollusca</taxon>
        <taxon>Gastropoda</taxon>
        <taxon>Heterobranchia</taxon>
        <taxon>Euthyneura</taxon>
        <taxon>Panpulmonata</taxon>
        <taxon>Sacoglossa</taxon>
        <taxon>Placobranchoidea</taxon>
        <taxon>Plakobranchidae</taxon>
        <taxon>Elysia</taxon>
    </lineage>
</organism>
<feature type="region of interest" description="Disordered" evidence="1">
    <location>
        <begin position="149"/>
        <end position="182"/>
    </location>
</feature>
<evidence type="ECO:0000313" key="2">
    <source>
        <dbReference type="EMBL" id="KAK3804361.1"/>
    </source>
</evidence>
<sequence>MVNGADTRHDRASTQCIISAKRGLPADLPEADVNSSPCTDSWPNKNKNWKIRRRENNISEFLFIRLQSDRQTENQPDFFPACNTLPLGASVLRMRDVRAMKNNCRPREIPNVTGMEGKKIVPVAHGSLSWHCFCPRLFVHSSRCRDQSASLTPPTRGLAGSNVSVTSPDLGKTKDTEKMKIL</sequence>
<comment type="caution">
    <text evidence="2">The sequence shown here is derived from an EMBL/GenBank/DDBJ whole genome shotgun (WGS) entry which is preliminary data.</text>
</comment>
<keyword evidence="3" id="KW-1185">Reference proteome</keyword>
<evidence type="ECO:0000313" key="3">
    <source>
        <dbReference type="Proteomes" id="UP001283361"/>
    </source>
</evidence>
<name>A0AAE1EEA8_9GAST</name>
<proteinExistence type="predicted"/>
<accession>A0AAE1EEA8</accession>
<dbReference type="EMBL" id="JAWDGP010000016">
    <property type="protein sequence ID" value="KAK3804361.1"/>
    <property type="molecule type" value="Genomic_DNA"/>
</dbReference>
<dbReference type="Proteomes" id="UP001283361">
    <property type="component" value="Unassembled WGS sequence"/>
</dbReference>
<reference evidence="2" key="1">
    <citation type="journal article" date="2023" name="G3 (Bethesda)">
        <title>A reference genome for the long-term kleptoplast-retaining sea slug Elysia crispata morphotype clarki.</title>
        <authorList>
            <person name="Eastman K.E."/>
            <person name="Pendleton A.L."/>
            <person name="Shaikh M.A."/>
            <person name="Suttiyut T."/>
            <person name="Ogas R."/>
            <person name="Tomko P."/>
            <person name="Gavelis G."/>
            <person name="Widhalm J.R."/>
            <person name="Wisecaver J.H."/>
        </authorList>
    </citation>
    <scope>NUCLEOTIDE SEQUENCE</scope>
    <source>
        <strain evidence="2">ECLA1</strain>
    </source>
</reference>